<protein>
    <submittedName>
        <fullName evidence="1">Uncharacterized protein</fullName>
    </submittedName>
</protein>
<dbReference type="EMBL" id="OC326651">
    <property type="protein sequence ID" value="CAD7415828.1"/>
    <property type="molecule type" value="Genomic_DNA"/>
</dbReference>
<dbReference type="AlphaFoldDB" id="A0A7R9HBB3"/>
<evidence type="ECO:0000313" key="1">
    <source>
        <dbReference type="EMBL" id="CAD7415828.1"/>
    </source>
</evidence>
<gene>
    <name evidence="1" type="ORF">TCEB3V08_LOCUS12549</name>
</gene>
<reference evidence="1" key="1">
    <citation type="submission" date="2020-11" db="EMBL/GenBank/DDBJ databases">
        <authorList>
            <person name="Tran Van P."/>
        </authorList>
    </citation>
    <scope>NUCLEOTIDE SEQUENCE</scope>
</reference>
<accession>A0A7R9HBB3</accession>
<proteinExistence type="predicted"/>
<sequence>MEDNENPLVHVDSLKLLEVKAGAVSDEWPRLQAKDSVENMLQAKDSVEDLMYGMDHLLRYMNRTLAKLEAEEPYCAAPEDECVTERKAEESLRSGITSCPDDNPKKELDVFGSQLVKKFNQLMEDDHNWRVAANLLGCSDREGKDGII</sequence>
<organism evidence="1">
    <name type="scientific">Timema cristinae</name>
    <name type="common">Walking stick</name>
    <dbReference type="NCBI Taxonomy" id="61476"/>
    <lineage>
        <taxon>Eukaryota</taxon>
        <taxon>Metazoa</taxon>
        <taxon>Ecdysozoa</taxon>
        <taxon>Arthropoda</taxon>
        <taxon>Hexapoda</taxon>
        <taxon>Insecta</taxon>
        <taxon>Pterygota</taxon>
        <taxon>Neoptera</taxon>
        <taxon>Polyneoptera</taxon>
        <taxon>Phasmatodea</taxon>
        <taxon>Timematodea</taxon>
        <taxon>Timematoidea</taxon>
        <taxon>Timematidae</taxon>
        <taxon>Timema</taxon>
    </lineage>
</organism>
<name>A0A7R9HBB3_TIMCR</name>